<dbReference type="SMART" id="SM00471">
    <property type="entry name" value="HDc"/>
    <property type="match status" value="1"/>
</dbReference>
<reference evidence="7" key="1">
    <citation type="submission" date="2020-10" db="EMBL/GenBank/DDBJ databases">
        <authorList>
            <person name="Gilroy R."/>
        </authorList>
    </citation>
    <scope>NUCLEOTIDE SEQUENCE</scope>
    <source>
        <strain evidence="7">CHK193-30670</strain>
    </source>
</reference>
<dbReference type="InterPro" id="IPR043519">
    <property type="entry name" value="NT_sf"/>
</dbReference>
<dbReference type="GO" id="GO:0008728">
    <property type="term" value="F:GTP diphosphokinase activity"/>
    <property type="evidence" value="ECO:0007669"/>
    <property type="project" value="UniProtKB-EC"/>
</dbReference>
<dbReference type="NCBIfam" id="TIGR00691">
    <property type="entry name" value="spoT_relA"/>
    <property type="match status" value="1"/>
</dbReference>
<dbReference type="GO" id="GO:0015969">
    <property type="term" value="P:guanosine tetraphosphate metabolic process"/>
    <property type="evidence" value="ECO:0007669"/>
    <property type="project" value="InterPro"/>
</dbReference>
<evidence type="ECO:0000256" key="4">
    <source>
        <dbReference type="RuleBase" id="RU003847"/>
    </source>
</evidence>
<dbReference type="InterPro" id="IPR012676">
    <property type="entry name" value="TGS-like"/>
</dbReference>
<dbReference type="FunFam" id="3.10.20.30:FF:000002">
    <property type="entry name" value="GTP pyrophosphokinase (RelA/SpoT)"/>
    <property type="match status" value="1"/>
</dbReference>
<dbReference type="InterPro" id="IPR012675">
    <property type="entry name" value="Beta-grasp_dom_sf"/>
</dbReference>
<dbReference type="InterPro" id="IPR033655">
    <property type="entry name" value="TGS_RelA/SpoT"/>
</dbReference>
<dbReference type="Pfam" id="PF02824">
    <property type="entry name" value="TGS"/>
    <property type="match status" value="1"/>
</dbReference>
<gene>
    <name evidence="7" type="ORF">IAB68_03610</name>
</gene>
<dbReference type="Pfam" id="PF13328">
    <property type="entry name" value="HD_4"/>
    <property type="match status" value="1"/>
</dbReference>
<dbReference type="Gene3D" id="3.10.20.30">
    <property type="match status" value="1"/>
</dbReference>
<evidence type="ECO:0000313" key="7">
    <source>
        <dbReference type="EMBL" id="HIU40365.1"/>
    </source>
</evidence>
<organism evidence="7 8">
    <name type="scientific">Candidatus Aphodocola excrementigallinarum</name>
    <dbReference type="NCBI Taxonomy" id="2840670"/>
    <lineage>
        <taxon>Bacteria</taxon>
        <taxon>Bacillati</taxon>
        <taxon>Bacillota</taxon>
        <taxon>Bacilli</taxon>
        <taxon>Candidatus Aphodocola</taxon>
    </lineage>
</organism>
<dbReference type="InterPro" id="IPR003607">
    <property type="entry name" value="HD/PDEase_dom"/>
</dbReference>
<dbReference type="Gene3D" id="1.10.3210.10">
    <property type="entry name" value="Hypothetical protein af1432"/>
    <property type="match status" value="1"/>
</dbReference>
<evidence type="ECO:0000256" key="2">
    <source>
        <dbReference type="ARBA" id="ARBA00013251"/>
    </source>
</evidence>
<dbReference type="EC" id="2.7.6.5" evidence="2"/>
<dbReference type="PANTHER" id="PTHR21262:SF31">
    <property type="entry name" value="GTP PYROPHOSPHOKINASE"/>
    <property type="match status" value="1"/>
</dbReference>
<dbReference type="CDD" id="cd01668">
    <property type="entry name" value="TGS_RSH"/>
    <property type="match status" value="1"/>
</dbReference>
<evidence type="ECO:0000256" key="3">
    <source>
        <dbReference type="ARBA" id="ARBA00048244"/>
    </source>
</evidence>
<comment type="function">
    <text evidence="4">In eubacteria ppGpp (guanosine 3'-diphosphate 5'-diphosphate) is a mediator of the stringent response that coordinates a variety of cellular activities in response to changes in nutritional abundance.</text>
</comment>
<evidence type="ECO:0000313" key="8">
    <source>
        <dbReference type="Proteomes" id="UP000824074"/>
    </source>
</evidence>
<feature type="domain" description="HD" evidence="5">
    <location>
        <begin position="48"/>
        <end position="147"/>
    </location>
</feature>
<protein>
    <recommendedName>
        <fullName evidence="2">GTP diphosphokinase</fullName>
        <ecNumber evidence="2">2.7.6.5</ecNumber>
    </recommendedName>
</protein>
<dbReference type="PROSITE" id="PS51880">
    <property type="entry name" value="TGS"/>
    <property type="match status" value="1"/>
</dbReference>
<dbReference type="FunFam" id="1.10.3210.10:FF:000001">
    <property type="entry name" value="GTP pyrophosphokinase RelA"/>
    <property type="match status" value="1"/>
</dbReference>
<dbReference type="GO" id="GO:0005886">
    <property type="term" value="C:plasma membrane"/>
    <property type="evidence" value="ECO:0007669"/>
    <property type="project" value="TreeGrafter"/>
</dbReference>
<comment type="catalytic activity">
    <reaction evidence="3">
        <text>GTP + ATP = guanosine 3'-diphosphate 5'-triphosphate + AMP</text>
        <dbReference type="Rhea" id="RHEA:22088"/>
        <dbReference type="ChEBI" id="CHEBI:30616"/>
        <dbReference type="ChEBI" id="CHEBI:37565"/>
        <dbReference type="ChEBI" id="CHEBI:142410"/>
        <dbReference type="ChEBI" id="CHEBI:456215"/>
        <dbReference type="EC" id="2.7.6.5"/>
    </reaction>
</comment>
<reference evidence="7" key="2">
    <citation type="journal article" date="2021" name="PeerJ">
        <title>Extensive microbial diversity within the chicken gut microbiome revealed by metagenomics and culture.</title>
        <authorList>
            <person name="Gilroy R."/>
            <person name="Ravi A."/>
            <person name="Getino M."/>
            <person name="Pursley I."/>
            <person name="Horton D.L."/>
            <person name="Alikhan N.F."/>
            <person name="Baker D."/>
            <person name="Gharbi K."/>
            <person name="Hall N."/>
            <person name="Watson M."/>
            <person name="Adriaenssens E.M."/>
            <person name="Foster-Nyarko E."/>
            <person name="Jarju S."/>
            <person name="Secka A."/>
            <person name="Antonio M."/>
            <person name="Oren A."/>
            <person name="Chaudhuri R.R."/>
            <person name="La Ragione R."/>
            <person name="Hildebrand F."/>
            <person name="Pallen M.J."/>
        </authorList>
    </citation>
    <scope>NUCLEOTIDE SEQUENCE</scope>
    <source>
        <strain evidence="7">CHK193-30670</strain>
    </source>
</reference>
<evidence type="ECO:0000259" key="5">
    <source>
        <dbReference type="PROSITE" id="PS51831"/>
    </source>
</evidence>
<dbReference type="Proteomes" id="UP000824074">
    <property type="component" value="Unassembled WGS sequence"/>
</dbReference>
<dbReference type="CDD" id="cd00077">
    <property type="entry name" value="HDc"/>
    <property type="match status" value="1"/>
</dbReference>
<feature type="domain" description="TGS" evidence="6">
    <location>
        <begin position="390"/>
        <end position="451"/>
    </location>
</feature>
<dbReference type="InterPro" id="IPR004811">
    <property type="entry name" value="RelA/Spo_fam"/>
</dbReference>
<dbReference type="AlphaFoldDB" id="A0A9D1INW2"/>
<evidence type="ECO:0000259" key="6">
    <source>
        <dbReference type="PROSITE" id="PS51880"/>
    </source>
</evidence>
<dbReference type="InterPro" id="IPR004095">
    <property type="entry name" value="TGS"/>
</dbReference>
<dbReference type="SUPFAM" id="SSF81271">
    <property type="entry name" value="TGS-like"/>
    <property type="match status" value="1"/>
</dbReference>
<dbReference type="PANTHER" id="PTHR21262">
    <property type="entry name" value="GUANOSINE-3',5'-BIS DIPHOSPHATE 3'-PYROPHOSPHOHYDROLASE"/>
    <property type="match status" value="1"/>
</dbReference>
<proteinExistence type="inferred from homology"/>
<comment type="caution">
    <text evidence="7">The sequence shown here is derived from an EMBL/GenBank/DDBJ whole genome shotgun (WGS) entry which is preliminary data.</text>
</comment>
<dbReference type="SUPFAM" id="SSF109604">
    <property type="entry name" value="HD-domain/PDEase-like"/>
    <property type="match status" value="1"/>
</dbReference>
<dbReference type="SUPFAM" id="SSF81301">
    <property type="entry name" value="Nucleotidyltransferase"/>
    <property type="match status" value="1"/>
</dbReference>
<dbReference type="SMART" id="SM00954">
    <property type="entry name" value="RelA_SpoT"/>
    <property type="match status" value="1"/>
</dbReference>
<dbReference type="PROSITE" id="PS51831">
    <property type="entry name" value="HD"/>
    <property type="match status" value="1"/>
</dbReference>
<sequence>MSKESLDVNDLIDIIKSYNPDEVEKIKKAYNMANTLHQGQQRQSGEPYIIHPLNVAYILAELRADSDTVCAGLLHDTLEDTNISKEEIAENFNSDVANLVDGVTKISKMNFSSKQDQNLANTRKIITSITNDVRIILIKLADRLHNMRTLGFKSEFKQKENALETLEIFVPMAYYIGAYRIKQELEDLSLRYLKPDMYKKIGEKKTRIEEESASCLKEMLQTIQSMLDDEAIPNEIKVRTKNIYGIYKKLNEGGKISDIHDLLALKVMVDTVNNCYQTLRLVHSKYNPVNGKFKDFICNPKTNMYRSLHTTVFAPDDRLVQTQIRTFDMDKVASFGLSTYWDIEKGNAREVMQQELKDKYQFFTSLVEMDKVFGDNKEFVRQVKNELFSNKIYVYTTKGEIIELPKGATPIDFAYKIHTDIGNTMVAAIVNDEYVDVDKPLKNKDRVRIITDDLSFGPREDWEDKAVTTYAKRRIREFNKR</sequence>
<name>A0A9D1INW2_9FIRM</name>
<dbReference type="EMBL" id="DVMT01000036">
    <property type="protein sequence ID" value="HIU40365.1"/>
    <property type="molecule type" value="Genomic_DNA"/>
</dbReference>
<dbReference type="InterPro" id="IPR007685">
    <property type="entry name" value="RelA_SpoT"/>
</dbReference>
<evidence type="ECO:0000256" key="1">
    <source>
        <dbReference type="ARBA" id="ARBA00004976"/>
    </source>
</evidence>
<dbReference type="Gene3D" id="3.30.460.10">
    <property type="entry name" value="Beta Polymerase, domain 2"/>
    <property type="match status" value="1"/>
</dbReference>
<dbReference type="InterPro" id="IPR006674">
    <property type="entry name" value="HD_domain"/>
</dbReference>
<dbReference type="Pfam" id="PF04607">
    <property type="entry name" value="RelA_SpoT"/>
    <property type="match status" value="1"/>
</dbReference>
<accession>A0A9D1INW2</accession>
<comment type="similarity">
    <text evidence="4">Belongs to the relA/spoT family.</text>
</comment>
<comment type="pathway">
    <text evidence="1">Purine metabolism; ppGpp biosynthesis; ppGpp from GTP: step 1/2.</text>
</comment>
<dbReference type="CDD" id="cd05399">
    <property type="entry name" value="NT_Rel-Spo_like"/>
    <property type="match status" value="1"/>
</dbReference>